<evidence type="ECO:0000313" key="1">
    <source>
        <dbReference type="EMBL" id="KKL78116.1"/>
    </source>
</evidence>
<name>A0A0F9FI10_9ZZZZ</name>
<protein>
    <submittedName>
        <fullName evidence="1">Uncharacterized protein</fullName>
    </submittedName>
</protein>
<gene>
    <name evidence="1" type="ORF">LCGC14_2028000</name>
</gene>
<comment type="caution">
    <text evidence="1">The sequence shown here is derived from an EMBL/GenBank/DDBJ whole genome shotgun (WGS) entry which is preliminary data.</text>
</comment>
<organism evidence="1">
    <name type="scientific">marine sediment metagenome</name>
    <dbReference type="NCBI Taxonomy" id="412755"/>
    <lineage>
        <taxon>unclassified sequences</taxon>
        <taxon>metagenomes</taxon>
        <taxon>ecological metagenomes</taxon>
    </lineage>
</organism>
<feature type="non-terminal residue" evidence="1">
    <location>
        <position position="1"/>
    </location>
</feature>
<dbReference type="EMBL" id="LAZR01023555">
    <property type="protein sequence ID" value="KKL78116.1"/>
    <property type="molecule type" value="Genomic_DNA"/>
</dbReference>
<sequence>SIAIMKSKVEAFNKRNPVGTSVTVIKDLGEPIETKVRYPAEILSGHTPVVWLVDISGCYLLDRVIAGQNYRRHTMFISMFCRFPGCAKEPQMNVSHVQGIVRHTIEVCMDHGKWAESYLEDFLEEKKSEPEKQ</sequence>
<reference evidence="1" key="1">
    <citation type="journal article" date="2015" name="Nature">
        <title>Complex archaea that bridge the gap between prokaryotes and eukaryotes.</title>
        <authorList>
            <person name="Spang A."/>
            <person name="Saw J.H."/>
            <person name="Jorgensen S.L."/>
            <person name="Zaremba-Niedzwiedzka K."/>
            <person name="Martijn J."/>
            <person name="Lind A.E."/>
            <person name="van Eijk R."/>
            <person name="Schleper C."/>
            <person name="Guy L."/>
            <person name="Ettema T.J."/>
        </authorList>
    </citation>
    <scope>NUCLEOTIDE SEQUENCE</scope>
</reference>
<dbReference type="AlphaFoldDB" id="A0A0F9FI10"/>
<proteinExistence type="predicted"/>
<accession>A0A0F9FI10</accession>